<keyword evidence="3" id="KW-1185">Reference proteome</keyword>
<reference evidence="2 3" key="1">
    <citation type="journal article" date="2018" name="Nat. Ecol. Evol.">
        <title>Shark genomes provide insights into elasmobranch evolution and the origin of vertebrates.</title>
        <authorList>
            <person name="Hara Y"/>
            <person name="Yamaguchi K"/>
            <person name="Onimaru K"/>
            <person name="Kadota M"/>
            <person name="Koyanagi M"/>
            <person name="Keeley SD"/>
            <person name="Tatsumi K"/>
            <person name="Tanaka K"/>
            <person name="Motone F"/>
            <person name="Kageyama Y"/>
            <person name="Nozu R"/>
            <person name="Adachi N"/>
            <person name="Nishimura O"/>
            <person name="Nakagawa R"/>
            <person name="Tanegashima C"/>
            <person name="Kiyatake I"/>
            <person name="Matsumoto R"/>
            <person name="Murakumo K"/>
            <person name="Nishida K"/>
            <person name="Terakita A"/>
            <person name="Kuratani S"/>
            <person name="Sato K"/>
            <person name="Hyodo S Kuraku.S."/>
        </authorList>
    </citation>
    <scope>NUCLEOTIDE SEQUENCE [LARGE SCALE GENOMIC DNA]</scope>
</reference>
<gene>
    <name evidence="2" type="ORF">chiPu_0025345</name>
</gene>
<accession>A0A401TF23</accession>
<dbReference type="PANTHER" id="PTHR11370:SF5">
    <property type="entry name" value="DNA REPAIR PROTEIN XRCC1"/>
    <property type="match status" value="1"/>
</dbReference>
<dbReference type="Pfam" id="PF01834">
    <property type="entry name" value="XRCC1_N"/>
    <property type="match status" value="1"/>
</dbReference>
<dbReference type="GO" id="GO:0000012">
    <property type="term" value="P:single strand break repair"/>
    <property type="evidence" value="ECO:0007669"/>
    <property type="project" value="InterPro"/>
</dbReference>
<evidence type="ECO:0000313" key="2">
    <source>
        <dbReference type="EMBL" id="GCC41250.1"/>
    </source>
</evidence>
<name>A0A401TF23_CHIPU</name>
<dbReference type="EMBL" id="BEZZ01056918">
    <property type="protein sequence ID" value="GCC41250.1"/>
    <property type="molecule type" value="Genomic_DNA"/>
</dbReference>
<dbReference type="GO" id="GO:0003684">
    <property type="term" value="F:damaged DNA binding"/>
    <property type="evidence" value="ECO:0007669"/>
    <property type="project" value="InterPro"/>
</dbReference>
<dbReference type="GO" id="GO:0006284">
    <property type="term" value="P:base-excision repair"/>
    <property type="evidence" value="ECO:0007669"/>
    <property type="project" value="TreeGrafter"/>
</dbReference>
<proteinExistence type="predicted"/>
<organism evidence="2 3">
    <name type="scientific">Chiloscyllium punctatum</name>
    <name type="common">Brownbanded bambooshark</name>
    <name type="synonym">Hemiscyllium punctatum</name>
    <dbReference type="NCBI Taxonomy" id="137246"/>
    <lineage>
        <taxon>Eukaryota</taxon>
        <taxon>Metazoa</taxon>
        <taxon>Chordata</taxon>
        <taxon>Craniata</taxon>
        <taxon>Vertebrata</taxon>
        <taxon>Chondrichthyes</taxon>
        <taxon>Elasmobranchii</taxon>
        <taxon>Galeomorphii</taxon>
        <taxon>Galeoidea</taxon>
        <taxon>Orectolobiformes</taxon>
        <taxon>Hemiscylliidae</taxon>
        <taxon>Chiloscyllium</taxon>
    </lineage>
</organism>
<feature type="domain" description="DNA-repair protein Xrcc1 N-terminal" evidence="1">
    <location>
        <begin position="1"/>
        <end position="91"/>
    </location>
</feature>
<dbReference type="GO" id="GO:0005634">
    <property type="term" value="C:nucleus"/>
    <property type="evidence" value="ECO:0007669"/>
    <property type="project" value="InterPro"/>
</dbReference>
<protein>
    <recommendedName>
        <fullName evidence="1">DNA-repair protein Xrcc1 N-terminal domain-containing protein</fullName>
    </recommendedName>
</protein>
<dbReference type="InterPro" id="IPR002706">
    <property type="entry name" value="Xrcc1_N"/>
</dbReference>
<comment type="caution">
    <text evidence="2">The sequence shown here is derived from an EMBL/GenBank/DDBJ whole genome shotgun (WGS) entry which is preliminary data.</text>
</comment>
<evidence type="ECO:0000259" key="1">
    <source>
        <dbReference type="Pfam" id="PF01834"/>
    </source>
</evidence>
<dbReference type="STRING" id="137246.A0A401TF23"/>
<dbReference type="PANTHER" id="PTHR11370">
    <property type="entry name" value="DNA-REPAIR PROTEIN XRCC1"/>
    <property type="match status" value="1"/>
</dbReference>
<sequence length="114" mass="12700">FEKAEHIHGIDIGNEGSAFVEILVGNSTSACEQDFEVLLVSSFFMSPTESRNGAPLNRVRMFGSEKLAKATLGKKWDRVKVVCTQPYNKVSAVPVRHRPFQSLCDPSVFEEIEL</sequence>
<dbReference type="Gene3D" id="2.60.120.260">
    <property type="entry name" value="Galactose-binding domain-like"/>
    <property type="match status" value="1"/>
</dbReference>
<dbReference type="OMA" id="LSASCFM"/>
<dbReference type="AlphaFoldDB" id="A0A401TF23"/>
<dbReference type="Proteomes" id="UP000287033">
    <property type="component" value="Unassembled WGS sequence"/>
</dbReference>
<evidence type="ECO:0000313" key="3">
    <source>
        <dbReference type="Proteomes" id="UP000287033"/>
    </source>
</evidence>
<feature type="non-terminal residue" evidence="2">
    <location>
        <position position="1"/>
    </location>
</feature>
<dbReference type="InterPro" id="IPR008979">
    <property type="entry name" value="Galactose-bd-like_sf"/>
</dbReference>
<dbReference type="SUPFAM" id="SSF49785">
    <property type="entry name" value="Galactose-binding domain-like"/>
    <property type="match status" value="1"/>
</dbReference>
<dbReference type="OrthoDB" id="8901362at2759"/>
<dbReference type="FunFam" id="2.60.120.260:FF:000025">
    <property type="entry name" value="DNA repair protein XRCC1 isoform X1"/>
    <property type="match status" value="1"/>
</dbReference>